<name>A0A239ZJL1_9STAP</name>
<evidence type="ECO:0000256" key="1">
    <source>
        <dbReference type="ARBA" id="ARBA00010759"/>
    </source>
</evidence>
<keyword evidence="2" id="KW-0648">Protein biosynthesis</keyword>
<feature type="binding site" evidence="2">
    <location>
        <position position="90"/>
    </location>
    <ligand>
        <name>Fe cation</name>
        <dbReference type="ChEBI" id="CHEBI:24875"/>
    </ligand>
</feature>
<dbReference type="OrthoDB" id="9784988at2"/>
<feature type="binding site" evidence="2">
    <location>
        <position position="132"/>
    </location>
    <ligand>
        <name>Fe cation</name>
        <dbReference type="ChEBI" id="CHEBI:24875"/>
    </ligand>
</feature>
<comment type="cofactor">
    <cofactor evidence="2">
        <name>Fe(2+)</name>
        <dbReference type="ChEBI" id="CHEBI:29033"/>
    </cofactor>
    <text evidence="2">Binds 1 Fe(2+) ion.</text>
</comment>
<reference evidence="3 4" key="1">
    <citation type="submission" date="2017-06" db="EMBL/GenBank/DDBJ databases">
        <authorList>
            <consortium name="Pathogen Informatics"/>
        </authorList>
    </citation>
    <scope>NUCLEOTIDE SEQUENCE [LARGE SCALE GENOMIC DNA]</scope>
    <source>
        <strain evidence="3 4">NCTC13839</strain>
    </source>
</reference>
<dbReference type="PANTHER" id="PTHR10458:SF22">
    <property type="entry name" value="PEPTIDE DEFORMYLASE"/>
    <property type="match status" value="1"/>
</dbReference>
<dbReference type="SUPFAM" id="SSF56420">
    <property type="entry name" value="Peptide deformylase"/>
    <property type="match status" value="1"/>
</dbReference>
<dbReference type="GO" id="GO:0046872">
    <property type="term" value="F:metal ion binding"/>
    <property type="evidence" value="ECO:0007669"/>
    <property type="project" value="UniProtKB-KW"/>
</dbReference>
<dbReference type="EMBL" id="LT906462">
    <property type="protein sequence ID" value="SNV71113.1"/>
    <property type="molecule type" value="Genomic_DNA"/>
</dbReference>
<proteinExistence type="inferred from homology"/>
<sequence length="162" mass="18111">MAVKPLVTVPNPILNREVKDVVKFDESLKALIADLEDTMFENNGVGIAAPQIGIDLKVALVDMEQDGILQLINPTIESQSEKVVADVEGCLSVPGVYGEVERSKMIVVKSYDINGNEVELTAYDDIARIILHEVDHLYGEIFTDKMIREISEEELEEMYEDE</sequence>
<dbReference type="NCBIfam" id="TIGR00079">
    <property type="entry name" value="pept_deformyl"/>
    <property type="match status" value="1"/>
</dbReference>
<dbReference type="GO" id="GO:0042586">
    <property type="term" value="F:peptide deformylase activity"/>
    <property type="evidence" value="ECO:0007669"/>
    <property type="project" value="UniProtKB-UniRule"/>
</dbReference>
<dbReference type="Gene3D" id="3.90.45.10">
    <property type="entry name" value="Peptide deformylase"/>
    <property type="match status" value="1"/>
</dbReference>
<keyword evidence="2" id="KW-0479">Metal-binding</keyword>
<feature type="active site" evidence="2">
    <location>
        <position position="133"/>
    </location>
</feature>
<dbReference type="RefSeq" id="WP_095088431.1">
    <property type="nucleotide sequence ID" value="NZ_BMDM01000004.1"/>
</dbReference>
<comment type="catalytic activity">
    <reaction evidence="2">
        <text>N-terminal N-formyl-L-methionyl-[peptide] + H2O = N-terminal L-methionyl-[peptide] + formate</text>
        <dbReference type="Rhea" id="RHEA:24420"/>
        <dbReference type="Rhea" id="RHEA-COMP:10639"/>
        <dbReference type="Rhea" id="RHEA-COMP:10640"/>
        <dbReference type="ChEBI" id="CHEBI:15377"/>
        <dbReference type="ChEBI" id="CHEBI:15740"/>
        <dbReference type="ChEBI" id="CHEBI:49298"/>
        <dbReference type="ChEBI" id="CHEBI:64731"/>
        <dbReference type="EC" id="3.5.1.88"/>
    </reaction>
</comment>
<accession>A0A239ZJL1</accession>
<dbReference type="EC" id="3.5.1.88" evidence="2"/>
<dbReference type="InterPro" id="IPR023635">
    <property type="entry name" value="Peptide_deformylase"/>
</dbReference>
<dbReference type="HAMAP" id="MF_00163">
    <property type="entry name" value="Pep_deformylase"/>
    <property type="match status" value="1"/>
</dbReference>
<dbReference type="CDD" id="cd00487">
    <property type="entry name" value="Pep_deformylase"/>
    <property type="match status" value="1"/>
</dbReference>
<dbReference type="KEGG" id="sste:SAMEA4384403_1606"/>
<dbReference type="GO" id="GO:0006412">
    <property type="term" value="P:translation"/>
    <property type="evidence" value="ECO:0007669"/>
    <property type="project" value="UniProtKB-UniRule"/>
</dbReference>
<comment type="function">
    <text evidence="2">Removes the formyl group from the N-terminal Met of newly synthesized proteins. Requires at least a dipeptide for an efficient rate of reaction. N-terminal L-methionine is a prerequisite for activity but the enzyme has broad specificity at other positions.</text>
</comment>
<dbReference type="Pfam" id="PF01327">
    <property type="entry name" value="Pep_deformylase"/>
    <property type="match status" value="1"/>
</dbReference>
<dbReference type="AlphaFoldDB" id="A0A239ZJL1"/>
<dbReference type="PRINTS" id="PR01576">
    <property type="entry name" value="PDEFORMYLASE"/>
</dbReference>
<dbReference type="NCBIfam" id="NF001159">
    <property type="entry name" value="PRK00150.1-3"/>
    <property type="match status" value="1"/>
</dbReference>
<dbReference type="PIRSF" id="PIRSF004749">
    <property type="entry name" value="Pep_def"/>
    <property type="match status" value="1"/>
</dbReference>
<comment type="similarity">
    <text evidence="1 2">Belongs to the polypeptide deformylase family.</text>
</comment>
<evidence type="ECO:0000313" key="3">
    <source>
        <dbReference type="EMBL" id="SNV71113.1"/>
    </source>
</evidence>
<evidence type="ECO:0000256" key="2">
    <source>
        <dbReference type="HAMAP-Rule" id="MF_00163"/>
    </source>
</evidence>
<dbReference type="PANTHER" id="PTHR10458">
    <property type="entry name" value="PEPTIDE DEFORMYLASE"/>
    <property type="match status" value="1"/>
</dbReference>
<keyword evidence="2" id="KW-0408">Iron</keyword>
<dbReference type="InterPro" id="IPR036821">
    <property type="entry name" value="Peptide_deformylase_sf"/>
</dbReference>
<dbReference type="Proteomes" id="UP000242084">
    <property type="component" value="Chromosome 1"/>
</dbReference>
<protein>
    <recommendedName>
        <fullName evidence="2">Peptide deformylase</fullName>
        <shortName evidence="2">PDF</shortName>
        <ecNumber evidence="2">3.5.1.88</ecNumber>
    </recommendedName>
    <alternativeName>
        <fullName evidence="2">Polypeptide deformylase</fullName>
    </alternativeName>
</protein>
<organism evidence="3 4">
    <name type="scientific">Mammaliicoccus stepanovicii</name>
    <dbReference type="NCBI Taxonomy" id="643214"/>
    <lineage>
        <taxon>Bacteria</taxon>
        <taxon>Bacillati</taxon>
        <taxon>Bacillota</taxon>
        <taxon>Bacilli</taxon>
        <taxon>Bacillales</taxon>
        <taxon>Staphylococcaceae</taxon>
        <taxon>Mammaliicoccus</taxon>
    </lineage>
</organism>
<feature type="binding site" evidence="2">
    <location>
        <position position="136"/>
    </location>
    <ligand>
        <name>Fe cation</name>
        <dbReference type="ChEBI" id="CHEBI:24875"/>
    </ligand>
</feature>
<keyword evidence="2 3" id="KW-0378">Hydrolase</keyword>
<evidence type="ECO:0000313" key="4">
    <source>
        <dbReference type="Proteomes" id="UP000242084"/>
    </source>
</evidence>
<gene>
    <name evidence="3" type="primary">def1</name>
    <name evidence="2" type="synonym">def</name>
    <name evidence="3" type="ORF">SAMEA4384403_01606</name>
</gene>
<keyword evidence="4" id="KW-1185">Reference proteome</keyword>